<reference evidence="3 4" key="1">
    <citation type="submission" date="2015-09" db="EMBL/GenBank/DDBJ databases">
        <authorList>
            <consortium name="Pathogen Informatics"/>
        </authorList>
    </citation>
    <scope>NUCLEOTIDE SEQUENCE [LARGE SCALE GENOMIC DNA]</scope>
    <source>
        <strain evidence="2 4">2789STDY5608868</strain>
        <strain evidence="1 3">2789STDY5834959</strain>
    </source>
</reference>
<dbReference type="RefSeq" id="WP_044923909.1">
    <property type="nucleotide sequence ID" value="NZ_BAABXM010000001.1"/>
</dbReference>
<evidence type="ECO:0000313" key="2">
    <source>
        <dbReference type="EMBL" id="CUN07624.1"/>
    </source>
</evidence>
<dbReference type="Proteomes" id="UP000095553">
    <property type="component" value="Unassembled WGS sequence"/>
</dbReference>
<dbReference type="EMBL" id="CYXY01000008">
    <property type="protein sequence ID" value="CUM94187.1"/>
    <property type="molecule type" value="Genomic_DNA"/>
</dbReference>
<evidence type="ECO:0000313" key="4">
    <source>
        <dbReference type="Proteomes" id="UP000095598"/>
    </source>
</evidence>
<sequence length="143" mass="16926">METNYDKVEQSNGGKSMRFFEYLKKQEPSKENEEARKRIYKLHQLEGSLTYIERMEIIEEGKGSMEVEFVRGELSEGMTLCFYDNQGKESGRGEILEIYIGKGEDKGRFSEQGNKGKIIFEYWQPVTDRFWNSQYLKEFTLEK</sequence>
<protein>
    <submittedName>
        <fullName evidence="1">Uncharacterized protein</fullName>
    </submittedName>
</protein>
<gene>
    <name evidence="2" type="ORF">ERS852425_02465</name>
    <name evidence="1" type="ORF">ERS852571_01506</name>
</gene>
<accession>A0A173SWT2</accession>
<evidence type="ECO:0000313" key="3">
    <source>
        <dbReference type="Proteomes" id="UP000095553"/>
    </source>
</evidence>
<dbReference type="EMBL" id="CYXT01000020">
    <property type="protein sequence ID" value="CUN07624.1"/>
    <property type="molecule type" value="Genomic_DNA"/>
</dbReference>
<organism evidence="1 3">
    <name type="scientific">Anaerostipes hadrus</name>
    <dbReference type="NCBI Taxonomy" id="649756"/>
    <lineage>
        <taxon>Bacteria</taxon>
        <taxon>Bacillati</taxon>
        <taxon>Bacillota</taxon>
        <taxon>Clostridia</taxon>
        <taxon>Lachnospirales</taxon>
        <taxon>Lachnospiraceae</taxon>
        <taxon>Anaerostipes</taxon>
    </lineage>
</organism>
<evidence type="ECO:0000313" key="1">
    <source>
        <dbReference type="EMBL" id="CUM94187.1"/>
    </source>
</evidence>
<name>A0A173SWT2_ANAHA</name>
<proteinExistence type="predicted"/>
<dbReference type="AlphaFoldDB" id="A0A173SWT2"/>
<dbReference type="Proteomes" id="UP000095598">
    <property type="component" value="Unassembled WGS sequence"/>
</dbReference>